<feature type="transmembrane region" description="Helical" evidence="5">
    <location>
        <begin position="73"/>
        <end position="93"/>
    </location>
</feature>
<evidence type="ECO:0000256" key="4">
    <source>
        <dbReference type="ARBA" id="ARBA00023136"/>
    </source>
</evidence>
<feature type="non-terminal residue" evidence="6">
    <location>
        <position position="1"/>
    </location>
</feature>
<feature type="transmembrane region" description="Helical" evidence="5">
    <location>
        <begin position="193"/>
        <end position="213"/>
    </location>
</feature>
<evidence type="ECO:0000256" key="1">
    <source>
        <dbReference type="ARBA" id="ARBA00004141"/>
    </source>
</evidence>
<name>A0A381S4J3_9ZZZZ</name>
<dbReference type="GO" id="GO:0016020">
    <property type="term" value="C:membrane"/>
    <property type="evidence" value="ECO:0007669"/>
    <property type="project" value="UniProtKB-SubCell"/>
</dbReference>
<keyword evidence="3 5" id="KW-1133">Transmembrane helix</keyword>
<keyword evidence="2 5" id="KW-0812">Transmembrane</keyword>
<sequence length="215" mass="23256">VRRALTGQWPRWRGRLHRVAIPLSAAAGVLLVLSAPVGRDRVGAAIFTVGAVTMFSVSGLVHLRRWRVPLWEVLYRCDHAAIFLLIATCATPLALSALDGGAGRLMLWAVWIGAALGIAMRLLPFHPPKGLMNTLFIVLGWVPVVVAPSLISALEPPALALVGLEGLLYVAGALMLGARWPRLRPGVFGYHEVWHTFVVLAVAAHFVVVFLIVHP</sequence>
<dbReference type="InterPro" id="IPR004254">
    <property type="entry name" value="AdipoR/HlyIII-related"/>
</dbReference>
<feature type="transmembrane region" description="Helical" evidence="5">
    <location>
        <begin position="20"/>
        <end position="38"/>
    </location>
</feature>
<evidence type="ECO:0000256" key="3">
    <source>
        <dbReference type="ARBA" id="ARBA00022989"/>
    </source>
</evidence>
<evidence type="ECO:0008006" key="7">
    <source>
        <dbReference type="Google" id="ProtNLM"/>
    </source>
</evidence>
<dbReference type="PANTHER" id="PTHR20855">
    <property type="entry name" value="ADIPOR/PROGESTIN RECEPTOR-RELATED"/>
    <property type="match status" value="1"/>
</dbReference>
<keyword evidence="4 5" id="KW-0472">Membrane</keyword>
<evidence type="ECO:0000313" key="6">
    <source>
        <dbReference type="EMBL" id="SUZ98349.1"/>
    </source>
</evidence>
<proteinExistence type="predicted"/>
<dbReference type="EMBL" id="UINC01002596">
    <property type="protein sequence ID" value="SUZ98349.1"/>
    <property type="molecule type" value="Genomic_DNA"/>
</dbReference>
<gene>
    <name evidence="6" type="ORF">METZ01_LOCUS51203</name>
</gene>
<feature type="transmembrane region" description="Helical" evidence="5">
    <location>
        <begin position="135"/>
        <end position="154"/>
    </location>
</feature>
<protein>
    <recommendedName>
        <fullName evidence="7">Hemolysin III family channel protein</fullName>
    </recommendedName>
</protein>
<organism evidence="6">
    <name type="scientific">marine metagenome</name>
    <dbReference type="NCBI Taxonomy" id="408172"/>
    <lineage>
        <taxon>unclassified sequences</taxon>
        <taxon>metagenomes</taxon>
        <taxon>ecological metagenomes</taxon>
    </lineage>
</organism>
<dbReference type="AlphaFoldDB" id="A0A381S4J3"/>
<feature type="transmembrane region" description="Helical" evidence="5">
    <location>
        <begin position="105"/>
        <end position="123"/>
    </location>
</feature>
<dbReference type="Pfam" id="PF03006">
    <property type="entry name" value="HlyIII"/>
    <property type="match status" value="1"/>
</dbReference>
<evidence type="ECO:0000256" key="5">
    <source>
        <dbReference type="SAM" id="Phobius"/>
    </source>
</evidence>
<comment type="subcellular location">
    <subcellularLocation>
        <location evidence="1">Membrane</location>
        <topology evidence="1">Multi-pass membrane protein</topology>
    </subcellularLocation>
</comment>
<reference evidence="6" key="1">
    <citation type="submission" date="2018-05" db="EMBL/GenBank/DDBJ databases">
        <authorList>
            <person name="Lanie J.A."/>
            <person name="Ng W.-L."/>
            <person name="Kazmierczak K.M."/>
            <person name="Andrzejewski T.M."/>
            <person name="Davidsen T.M."/>
            <person name="Wayne K.J."/>
            <person name="Tettelin H."/>
            <person name="Glass J.I."/>
            <person name="Rusch D."/>
            <person name="Podicherti R."/>
            <person name="Tsui H.-C.T."/>
            <person name="Winkler M.E."/>
        </authorList>
    </citation>
    <scope>NUCLEOTIDE SEQUENCE</scope>
</reference>
<dbReference type="PANTHER" id="PTHR20855:SF3">
    <property type="entry name" value="LD03007P"/>
    <property type="match status" value="1"/>
</dbReference>
<feature type="transmembrane region" description="Helical" evidence="5">
    <location>
        <begin position="160"/>
        <end position="181"/>
    </location>
</feature>
<accession>A0A381S4J3</accession>
<feature type="transmembrane region" description="Helical" evidence="5">
    <location>
        <begin position="44"/>
        <end position="61"/>
    </location>
</feature>
<evidence type="ECO:0000256" key="2">
    <source>
        <dbReference type="ARBA" id="ARBA00022692"/>
    </source>
</evidence>